<evidence type="ECO:0000313" key="2">
    <source>
        <dbReference type="EMBL" id="EJK63938.1"/>
    </source>
</evidence>
<sequence length="197" mass="21962">MVTPPLLREHDTNERNVGYRGAPCTTAALDAHLHEIHRTHWSMVESLKADNVMCAADLLCDLPGGQQTTSEEMPMIQQGLGSSNVFPQTLGKTGQDRPIDTAQAWKDTTEGILAQTNNFKQADKLHSRYPPAVRAKRLVPQEHGTDSPRDTDLSWQDKPANTTWATLQDTESLQDKRLRNSRSPLHAIQEVGQAYLD</sequence>
<dbReference type="AlphaFoldDB" id="K0SCS1"/>
<protein>
    <submittedName>
        <fullName evidence="2">Uncharacterized protein</fullName>
    </submittedName>
</protein>
<organism evidence="2 3">
    <name type="scientific">Thalassiosira oceanica</name>
    <name type="common">Marine diatom</name>
    <dbReference type="NCBI Taxonomy" id="159749"/>
    <lineage>
        <taxon>Eukaryota</taxon>
        <taxon>Sar</taxon>
        <taxon>Stramenopiles</taxon>
        <taxon>Ochrophyta</taxon>
        <taxon>Bacillariophyta</taxon>
        <taxon>Coscinodiscophyceae</taxon>
        <taxon>Thalassiosirophycidae</taxon>
        <taxon>Thalassiosirales</taxon>
        <taxon>Thalassiosiraceae</taxon>
        <taxon>Thalassiosira</taxon>
    </lineage>
</organism>
<name>K0SCS1_THAOC</name>
<comment type="caution">
    <text evidence="2">The sequence shown here is derived from an EMBL/GenBank/DDBJ whole genome shotgun (WGS) entry which is preliminary data.</text>
</comment>
<proteinExistence type="predicted"/>
<dbReference type="EMBL" id="AGNL01017848">
    <property type="protein sequence ID" value="EJK63938.1"/>
    <property type="molecule type" value="Genomic_DNA"/>
</dbReference>
<dbReference type="Proteomes" id="UP000266841">
    <property type="component" value="Unassembled WGS sequence"/>
</dbReference>
<evidence type="ECO:0000313" key="3">
    <source>
        <dbReference type="Proteomes" id="UP000266841"/>
    </source>
</evidence>
<keyword evidence="3" id="KW-1185">Reference proteome</keyword>
<feature type="compositionally biased region" description="Basic and acidic residues" evidence="1">
    <location>
        <begin position="139"/>
        <end position="152"/>
    </location>
</feature>
<feature type="region of interest" description="Disordered" evidence="1">
    <location>
        <begin position="135"/>
        <end position="157"/>
    </location>
</feature>
<accession>K0SCS1</accession>
<gene>
    <name evidence="2" type="ORF">THAOC_15376</name>
</gene>
<evidence type="ECO:0000256" key="1">
    <source>
        <dbReference type="SAM" id="MobiDB-lite"/>
    </source>
</evidence>
<reference evidence="2 3" key="1">
    <citation type="journal article" date="2012" name="Genome Biol.">
        <title>Genome and low-iron response of an oceanic diatom adapted to chronic iron limitation.</title>
        <authorList>
            <person name="Lommer M."/>
            <person name="Specht M."/>
            <person name="Roy A.S."/>
            <person name="Kraemer L."/>
            <person name="Andreson R."/>
            <person name="Gutowska M.A."/>
            <person name="Wolf J."/>
            <person name="Bergner S.V."/>
            <person name="Schilhabel M.B."/>
            <person name="Klostermeier U.C."/>
            <person name="Beiko R.G."/>
            <person name="Rosenstiel P."/>
            <person name="Hippler M."/>
            <person name="Laroche J."/>
        </authorList>
    </citation>
    <scope>NUCLEOTIDE SEQUENCE [LARGE SCALE GENOMIC DNA]</scope>
    <source>
        <strain evidence="2 3">CCMP1005</strain>
    </source>
</reference>